<feature type="transmembrane region" description="Helical" evidence="1">
    <location>
        <begin position="6"/>
        <end position="24"/>
    </location>
</feature>
<dbReference type="Proteomes" id="UP001596052">
    <property type="component" value="Unassembled WGS sequence"/>
</dbReference>
<accession>A0ABW0KQI9</accession>
<evidence type="ECO:0000313" key="3">
    <source>
        <dbReference type="Proteomes" id="UP001596052"/>
    </source>
</evidence>
<keyword evidence="1" id="KW-0812">Transmembrane</keyword>
<dbReference type="EMBL" id="JBHSMQ010000004">
    <property type="protein sequence ID" value="MFC5455735.1"/>
    <property type="molecule type" value="Genomic_DNA"/>
</dbReference>
<comment type="caution">
    <text evidence="2">The sequence shown here is derived from an EMBL/GenBank/DDBJ whole genome shotgun (WGS) entry which is preliminary data.</text>
</comment>
<reference evidence="3" key="1">
    <citation type="journal article" date="2019" name="Int. J. Syst. Evol. Microbiol.">
        <title>The Global Catalogue of Microorganisms (GCM) 10K type strain sequencing project: providing services to taxonomists for standard genome sequencing and annotation.</title>
        <authorList>
            <consortium name="The Broad Institute Genomics Platform"/>
            <consortium name="The Broad Institute Genome Sequencing Center for Infectious Disease"/>
            <person name="Wu L."/>
            <person name="Ma J."/>
        </authorList>
    </citation>
    <scope>NUCLEOTIDE SEQUENCE [LARGE SCALE GENOMIC DNA]</scope>
    <source>
        <strain evidence="3">CGMCC 4.1469</strain>
    </source>
</reference>
<evidence type="ECO:0000313" key="2">
    <source>
        <dbReference type="EMBL" id="MFC5455735.1"/>
    </source>
</evidence>
<proteinExistence type="predicted"/>
<organism evidence="2 3">
    <name type="scientific">Prosthecobacter fluviatilis</name>
    <dbReference type="NCBI Taxonomy" id="445931"/>
    <lineage>
        <taxon>Bacteria</taxon>
        <taxon>Pseudomonadati</taxon>
        <taxon>Verrucomicrobiota</taxon>
        <taxon>Verrucomicrobiia</taxon>
        <taxon>Verrucomicrobiales</taxon>
        <taxon>Verrucomicrobiaceae</taxon>
        <taxon>Prosthecobacter</taxon>
    </lineage>
</organism>
<protein>
    <recommendedName>
        <fullName evidence="4">Cbb3-type cytochrome oxidase component FixQ</fullName>
    </recommendedName>
</protein>
<dbReference type="RefSeq" id="WP_377167104.1">
    <property type="nucleotide sequence ID" value="NZ_JBHSMQ010000004.1"/>
</dbReference>
<keyword evidence="3" id="KW-1185">Reference proteome</keyword>
<evidence type="ECO:0008006" key="4">
    <source>
        <dbReference type="Google" id="ProtNLM"/>
    </source>
</evidence>
<evidence type="ECO:0000256" key="1">
    <source>
        <dbReference type="SAM" id="Phobius"/>
    </source>
</evidence>
<keyword evidence="1" id="KW-0472">Membrane</keyword>
<keyword evidence="1" id="KW-1133">Transmembrane helix</keyword>
<name>A0ABW0KQI9_9BACT</name>
<sequence>MEVFAVTIFVSLMFAVLFAALYLAERVQRRRGSIEQDALLPLDEPEGQRVTVPASSTHTTFSHD</sequence>
<gene>
    <name evidence="2" type="ORF">ACFQDI_12785</name>
</gene>